<keyword evidence="4" id="KW-1185">Reference proteome</keyword>
<evidence type="ECO:0000256" key="1">
    <source>
        <dbReference type="SAM" id="MobiDB-lite"/>
    </source>
</evidence>
<evidence type="ECO:0000313" key="4">
    <source>
        <dbReference type="Proteomes" id="UP000800040"/>
    </source>
</evidence>
<sequence length="310" mass="34486">MLQLILLAILPPTIVVMLPPRLPYDIPWTAKLLRRDIRHLQTKYTTKLKFKLKAPRTASHSDNDPKTEGSGGLQLGGASLSSPSERTACSTPPSSPDTAHDGMETPTTLYALLERNLKATYAARDHNVSHRDRWRFRGSWLLLNMAIQACPSNDSYIIFRDGGAPPNEGKTLLEMLGQSTSGIRKQKVSKMPAELFSKVDGDRDERRNDSMFSDNDAGPAVAASSTKAAHPPPPPPAHIWLAILDATSDAIKMLSVAEEMLGYVWPEWEATDVIERIGNPQKCFSDADADQLRGRFRTLLFPEYELLFHR</sequence>
<keyword evidence="2" id="KW-0732">Signal</keyword>
<reference evidence="3" key="1">
    <citation type="submission" date="2020-01" db="EMBL/GenBank/DDBJ databases">
        <authorList>
            <consortium name="DOE Joint Genome Institute"/>
            <person name="Haridas S."/>
            <person name="Albert R."/>
            <person name="Binder M."/>
            <person name="Bloem J."/>
            <person name="Labutti K."/>
            <person name="Salamov A."/>
            <person name="Andreopoulos B."/>
            <person name="Baker S.E."/>
            <person name="Barry K."/>
            <person name="Bills G."/>
            <person name="Bluhm B.H."/>
            <person name="Cannon C."/>
            <person name="Castanera R."/>
            <person name="Culley D.E."/>
            <person name="Daum C."/>
            <person name="Ezra D."/>
            <person name="Gonzalez J.B."/>
            <person name="Henrissat B."/>
            <person name="Kuo A."/>
            <person name="Liang C."/>
            <person name="Lipzen A."/>
            <person name="Lutzoni F."/>
            <person name="Magnuson J."/>
            <person name="Mondo S."/>
            <person name="Nolan M."/>
            <person name="Ohm R."/>
            <person name="Pangilinan J."/>
            <person name="Park H.-J."/>
            <person name="Ramirez L."/>
            <person name="Alfaro M."/>
            <person name="Sun H."/>
            <person name="Tritt A."/>
            <person name="Yoshinaga Y."/>
            <person name="Zwiers L.-H."/>
            <person name="Turgeon B.G."/>
            <person name="Goodwin S.B."/>
            <person name="Spatafora J.W."/>
            <person name="Crous P.W."/>
            <person name="Grigoriev I.V."/>
        </authorList>
    </citation>
    <scope>NUCLEOTIDE SEQUENCE</scope>
    <source>
        <strain evidence="3">P77</strain>
    </source>
</reference>
<accession>A0A6A5KI95</accession>
<protein>
    <submittedName>
        <fullName evidence="3">Uncharacterized protein</fullName>
    </submittedName>
</protein>
<evidence type="ECO:0000313" key="3">
    <source>
        <dbReference type="EMBL" id="KAF1835282.1"/>
    </source>
</evidence>
<feature type="region of interest" description="Disordered" evidence="1">
    <location>
        <begin position="200"/>
        <end position="232"/>
    </location>
</feature>
<dbReference type="Proteomes" id="UP000800040">
    <property type="component" value="Unassembled WGS sequence"/>
</dbReference>
<dbReference type="OrthoDB" id="3785169at2759"/>
<name>A0A6A5KI95_9PLEO</name>
<gene>
    <name evidence="3" type="ORF">BDW02DRAFT_597412</name>
</gene>
<evidence type="ECO:0000256" key="2">
    <source>
        <dbReference type="SAM" id="SignalP"/>
    </source>
</evidence>
<feature type="region of interest" description="Disordered" evidence="1">
    <location>
        <begin position="54"/>
        <end position="103"/>
    </location>
</feature>
<feature type="compositionally biased region" description="Basic and acidic residues" evidence="1">
    <location>
        <begin position="200"/>
        <end position="209"/>
    </location>
</feature>
<dbReference type="AlphaFoldDB" id="A0A6A5KI95"/>
<feature type="signal peptide" evidence="2">
    <location>
        <begin position="1"/>
        <end position="17"/>
    </location>
</feature>
<dbReference type="EMBL" id="ML975289">
    <property type="protein sequence ID" value="KAF1835282.1"/>
    <property type="molecule type" value="Genomic_DNA"/>
</dbReference>
<feature type="chain" id="PRO_5025634479" evidence="2">
    <location>
        <begin position="18"/>
        <end position="310"/>
    </location>
</feature>
<proteinExistence type="predicted"/>
<organism evidence="3 4">
    <name type="scientific">Decorospora gaudefroyi</name>
    <dbReference type="NCBI Taxonomy" id="184978"/>
    <lineage>
        <taxon>Eukaryota</taxon>
        <taxon>Fungi</taxon>
        <taxon>Dikarya</taxon>
        <taxon>Ascomycota</taxon>
        <taxon>Pezizomycotina</taxon>
        <taxon>Dothideomycetes</taxon>
        <taxon>Pleosporomycetidae</taxon>
        <taxon>Pleosporales</taxon>
        <taxon>Pleosporineae</taxon>
        <taxon>Pleosporaceae</taxon>
        <taxon>Decorospora</taxon>
    </lineage>
</organism>